<evidence type="ECO:0000256" key="5">
    <source>
        <dbReference type="RuleBase" id="RU361157"/>
    </source>
</evidence>
<dbReference type="InterPro" id="IPR000412">
    <property type="entry name" value="ABC_2_transport"/>
</dbReference>
<sequence>MMERFRQPERFVAWLPFATLLQKEVLRFLRVSFQTLLAPIVTASLYLFVFGATLGERISVLEGFSYAQFVIPGLILMGVISNSFANTSSSLFISRYLGNIVDLLVTPISAPQFILAYTLAAMLRGLLVGTAVLIISTFFADLPWQHPAAALAMAALASFLFAQFGLVAAIHANTFDALSMFNNFLILPLIYLGGVFYPVSILPPFWEGLSRFNPLLYLIDGFRQAVLGVGDVPLHMAFLVSFLMAAILFAWAAFLIARGYKLRL</sequence>
<keyword evidence="2 5" id="KW-0812">Transmembrane</keyword>
<dbReference type="AlphaFoldDB" id="A0A1L3GFP0"/>
<dbReference type="PANTHER" id="PTHR43332">
    <property type="entry name" value="INNER MEMBRANE TRANSPORT PERMEASE YADH-RELATED"/>
    <property type="match status" value="1"/>
</dbReference>
<feature type="transmembrane region" description="Helical" evidence="5">
    <location>
        <begin position="236"/>
        <end position="257"/>
    </location>
</feature>
<keyword evidence="3 5" id="KW-1133">Transmembrane helix</keyword>
<dbReference type="NCBIfam" id="NF011648">
    <property type="entry name" value="PRK15066.1"/>
    <property type="match status" value="1"/>
</dbReference>
<evidence type="ECO:0000256" key="1">
    <source>
        <dbReference type="ARBA" id="ARBA00004141"/>
    </source>
</evidence>
<dbReference type="GO" id="GO:0043190">
    <property type="term" value="C:ATP-binding cassette (ABC) transporter complex"/>
    <property type="evidence" value="ECO:0007669"/>
    <property type="project" value="InterPro"/>
</dbReference>
<dbReference type="PRINTS" id="PR00164">
    <property type="entry name" value="ABC2TRNSPORT"/>
</dbReference>
<proteinExistence type="inferred from homology"/>
<dbReference type="PIRSF" id="PIRSF006648">
    <property type="entry name" value="DrrB"/>
    <property type="match status" value="1"/>
</dbReference>
<keyword evidence="4 5" id="KW-0472">Membrane</keyword>
<dbReference type="EMBL" id="CP015518">
    <property type="protein sequence ID" value="APG24773.1"/>
    <property type="molecule type" value="Genomic_DNA"/>
</dbReference>
<evidence type="ECO:0000313" key="7">
    <source>
        <dbReference type="EMBL" id="APG24773.1"/>
    </source>
</evidence>
<dbReference type="InterPro" id="IPR052522">
    <property type="entry name" value="ABC-2_transport_permease"/>
</dbReference>
<evidence type="ECO:0000313" key="8">
    <source>
        <dbReference type="Proteomes" id="UP000182264"/>
    </source>
</evidence>
<dbReference type="Proteomes" id="UP000182264">
    <property type="component" value="Chromosome"/>
</dbReference>
<accession>A0A1L3GFP0</accession>
<dbReference type="InterPro" id="IPR013525">
    <property type="entry name" value="ABC2_TM"/>
</dbReference>
<gene>
    <name evidence="7" type="ORF">A7E75_06825</name>
</gene>
<feature type="transmembrane region" description="Helical" evidence="5">
    <location>
        <begin position="66"/>
        <end position="84"/>
    </location>
</feature>
<dbReference type="GO" id="GO:0140359">
    <property type="term" value="F:ABC-type transporter activity"/>
    <property type="evidence" value="ECO:0007669"/>
    <property type="project" value="InterPro"/>
</dbReference>
<comment type="subcellular location">
    <subcellularLocation>
        <location evidence="5">Cell membrane</location>
        <topology evidence="5">Multi-pass membrane protein</topology>
    </subcellularLocation>
    <subcellularLocation>
        <location evidence="1">Membrane</location>
        <topology evidence="1">Multi-pass membrane protein</topology>
    </subcellularLocation>
</comment>
<keyword evidence="8" id="KW-1185">Reference proteome</keyword>
<dbReference type="PROSITE" id="PS51012">
    <property type="entry name" value="ABC_TM2"/>
    <property type="match status" value="1"/>
</dbReference>
<feature type="transmembrane region" description="Helical" evidence="5">
    <location>
        <begin position="150"/>
        <end position="172"/>
    </location>
</feature>
<dbReference type="OrthoDB" id="9788252at2"/>
<evidence type="ECO:0000256" key="4">
    <source>
        <dbReference type="ARBA" id="ARBA00023136"/>
    </source>
</evidence>
<organism evidence="7 8">
    <name type="scientific">Syntrophotalea acetylenica</name>
    <name type="common">Pelobacter acetylenicus</name>
    <dbReference type="NCBI Taxonomy" id="29542"/>
    <lineage>
        <taxon>Bacteria</taxon>
        <taxon>Pseudomonadati</taxon>
        <taxon>Thermodesulfobacteriota</taxon>
        <taxon>Desulfuromonadia</taxon>
        <taxon>Desulfuromonadales</taxon>
        <taxon>Syntrophotaleaceae</taxon>
        <taxon>Syntrophotalea</taxon>
    </lineage>
</organism>
<evidence type="ECO:0000256" key="3">
    <source>
        <dbReference type="ARBA" id="ARBA00022989"/>
    </source>
</evidence>
<reference evidence="7 8" key="1">
    <citation type="journal article" date="2017" name="Genome Announc.">
        <title>Complete Genome Sequences of Two Acetylene-Fermenting Pelobacter acetylenicus Strains.</title>
        <authorList>
            <person name="Sutton J.M."/>
            <person name="Baesman S.M."/>
            <person name="Fierst J.L."/>
            <person name="Poret-Peterson A.T."/>
            <person name="Oremland R.S."/>
            <person name="Dunlap D.S."/>
            <person name="Akob D.M."/>
        </authorList>
    </citation>
    <scope>NUCLEOTIDE SEQUENCE [LARGE SCALE GENOMIC DNA]</scope>
    <source>
        <strain evidence="7 8">DSM 3247</strain>
    </source>
</reference>
<evidence type="ECO:0000256" key="2">
    <source>
        <dbReference type="ARBA" id="ARBA00022692"/>
    </source>
</evidence>
<dbReference type="STRING" id="29542.A6070_00765"/>
<keyword evidence="5" id="KW-0813">Transport</keyword>
<dbReference type="KEGG" id="pace:A6070_00765"/>
<name>A0A1L3GFP0_SYNAC</name>
<dbReference type="Pfam" id="PF01061">
    <property type="entry name" value="ABC2_membrane"/>
    <property type="match status" value="1"/>
</dbReference>
<dbReference type="InterPro" id="IPR047817">
    <property type="entry name" value="ABC2_TM_bact-type"/>
</dbReference>
<protein>
    <recommendedName>
        <fullName evidence="5">Transport permease protein</fullName>
    </recommendedName>
</protein>
<dbReference type="RefSeq" id="WP_072286618.1">
    <property type="nucleotide sequence ID" value="NZ_CP015455.1"/>
</dbReference>
<keyword evidence="5" id="KW-1003">Cell membrane</keyword>
<feature type="transmembrane region" description="Helical" evidence="5">
    <location>
        <begin position="37"/>
        <end position="54"/>
    </location>
</feature>
<feature type="transmembrane region" description="Helical" evidence="5">
    <location>
        <begin position="184"/>
        <end position="206"/>
    </location>
</feature>
<feature type="domain" description="ABC transmembrane type-2" evidence="6">
    <location>
        <begin position="30"/>
        <end position="259"/>
    </location>
</feature>
<evidence type="ECO:0000259" key="6">
    <source>
        <dbReference type="PROSITE" id="PS51012"/>
    </source>
</evidence>
<comment type="caution">
    <text evidence="5">Lacks conserved residue(s) required for the propagation of feature annotation.</text>
</comment>
<dbReference type="PANTHER" id="PTHR43332:SF2">
    <property type="entry name" value="INNER MEMBRANE TRANSPORT PERMEASE YADH"/>
    <property type="match status" value="1"/>
</dbReference>
<comment type="similarity">
    <text evidence="5">Belongs to the ABC-2 integral membrane protein family.</text>
</comment>